<evidence type="ECO:0000259" key="1">
    <source>
        <dbReference type="Pfam" id="PF23544"/>
    </source>
</evidence>
<dbReference type="Proteomes" id="UP000595823">
    <property type="component" value="Chromosome"/>
</dbReference>
<dbReference type="InterPro" id="IPR056362">
    <property type="entry name" value="AtuA-like_ferredoxin_dom"/>
</dbReference>
<accession>A0A7T6Z0T4</accession>
<name>A0A7T6Z0T4_9BACI</name>
<sequence>MPIVQLNDVAQARSGDKGNKVDLGLFVNDEELYDVLLEQVTANRVKEHFEGLVFGDVFRYELPNILALKFVCEEALNGGGSSSIRVDNLGKTFGSALLRMNIEISDDLEKKLDMSKRRR</sequence>
<evidence type="ECO:0000313" key="3">
    <source>
        <dbReference type="Proteomes" id="UP000595823"/>
    </source>
</evidence>
<proteinExistence type="predicted"/>
<dbReference type="EMBL" id="CP054705">
    <property type="protein sequence ID" value="QQK74577.1"/>
    <property type="molecule type" value="Genomic_DNA"/>
</dbReference>
<dbReference type="PANTHER" id="PTHR47708">
    <property type="match status" value="1"/>
</dbReference>
<reference evidence="2 3" key="1">
    <citation type="submission" date="2020-06" db="EMBL/GenBank/DDBJ databases">
        <title>Genomic analysis of Salicibibacter sp. NKC5-3.</title>
        <authorList>
            <person name="Oh Y.J."/>
        </authorList>
    </citation>
    <scope>NUCLEOTIDE SEQUENCE [LARGE SCALE GENOMIC DNA]</scope>
    <source>
        <strain evidence="2 3">NKC5-3</strain>
    </source>
</reference>
<organism evidence="2 3">
    <name type="scientific">Salicibibacter cibarius</name>
    <dbReference type="NCBI Taxonomy" id="2743000"/>
    <lineage>
        <taxon>Bacteria</taxon>
        <taxon>Bacillati</taxon>
        <taxon>Bacillota</taxon>
        <taxon>Bacilli</taxon>
        <taxon>Bacillales</taxon>
        <taxon>Bacillaceae</taxon>
        <taxon>Salicibibacter</taxon>
    </lineage>
</organism>
<protein>
    <recommendedName>
        <fullName evidence="1">AtuA-like ferredoxin-fold domain-containing protein</fullName>
    </recommendedName>
</protein>
<gene>
    <name evidence="2" type="ORF">HUG15_02470</name>
</gene>
<keyword evidence="3" id="KW-1185">Reference proteome</keyword>
<feature type="domain" description="AtuA-like ferredoxin-fold" evidence="1">
    <location>
        <begin position="4"/>
        <end position="102"/>
    </location>
</feature>
<dbReference type="PANTHER" id="PTHR47708:SF2">
    <property type="entry name" value="SI:CH73-132F6.5"/>
    <property type="match status" value="1"/>
</dbReference>
<dbReference type="Pfam" id="PF23544">
    <property type="entry name" value="AtuA_ferredoxin"/>
    <property type="match status" value="1"/>
</dbReference>
<dbReference type="KEGG" id="scia:HUG15_02470"/>
<evidence type="ECO:0000313" key="2">
    <source>
        <dbReference type="EMBL" id="QQK74577.1"/>
    </source>
</evidence>
<dbReference type="RefSeq" id="WP_200126752.1">
    <property type="nucleotide sequence ID" value="NZ_CP054705.1"/>
</dbReference>
<dbReference type="AlphaFoldDB" id="A0A7T6Z0T4"/>